<reference evidence="2" key="1">
    <citation type="submission" date="2017-05" db="EMBL/GenBank/DDBJ databases">
        <authorList>
            <person name="Kirkegaard R."/>
            <person name="Mcilroy J S."/>
        </authorList>
    </citation>
    <scope>NUCLEOTIDE SEQUENCE [LARGE SCALE GENOMIC DNA]</scope>
</reference>
<organism evidence="1 2">
    <name type="scientific">Candidatus Brevifilum fermentans</name>
    <dbReference type="NCBI Taxonomy" id="1986204"/>
    <lineage>
        <taxon>Bacteria</taxon>
        <taxon>Bacillati</taxon>
        <taxon>Chloroflexota</taxon>
        <taxon>Anaerolineae</taxon>
        <taxon>Anaerolineales</taxon>
        <taxon>Anaerolineaceae</taxon>
        <taxon>Candidatus Brevifilum</taxon>
    </lineage>
</organism>
<dbReference type="KEGG" id="abat:CFX1CAM_0374"/>
<protein>
    <submittedName>
        <fullName evidence="1">Uncharacterized protein</fullName>
    </submittedName>
</protein>
<evidence type="ECO:0000313" key="1">
    <source>
        <dbReference type="EMBL" id="SMX53440.1"/>
    </source>
</evidence>
<dbReference type="AlphaFoldDB" id="A0A1Y6K5Z1"/>
<proteinExistence type="predicted"/>
<sequence length="95" mass="10856">MLIGSRLSQSWGFIPVNGCQDKLWQTNASFYDQLEKELTALPHTLYSKGPDFIYHCQQTVGALGRKVLIESDRLKEMQISLAHIFCRLTGKNLQQ</sequence>
<gene>
    <name evidence="1" type="ORF">CFX1CAM_0374</name>
</gene>
<dbReference type="EMBL" id="LT859958">
    <property type="protein sequence ID" value="SMX53440.1"/>
    <property type="molecule type" value="Genomic_DNA"/>
</dbReference>
<name>A0A1Y6K5Z1_9CHLR</name>
<keyword evidence="2" id="KW-1185">Reference proteome</keyword>
<accession>A0A1Y6K5Z1</accession>
<evidence type="ECO:0000313" key="2">
    <source>
        <dbReference type="Proteomes" id="UP000195514"/>
    </source>
</evidence>
<dbReference type="Proteomes" id="UP000195514">
    <property type="component" value="Chromosome I"/>
</dbReference>